<proteinExistence type="predicted"/>
<name>A0A378JTU8_9GAMM</name>
<gene>
    <name evidence="2" type="ORF">NCTC13316_01708</name>
</gene>
<dbReference type="Proteomes" id="UP000254794">
    <property type="component" value="Unassembled WGS sequence"/>
</dbReference>
<dbReference type="EMBL" id="UGOD01000001">
    <property type="protein sequence ID" value="STX51612.1"/>
    <property type="molecule type" value="Genomic_DNA"/>
</dbReference>
<feature type="region of interest" description="Disordered" evidence="1">
    <location>
        <begin position="1"/>
        <end position="53"/>
    </location>
</feature>
<evidence type="ECO:0000313" key="3">
    <source>
        <dbReference type="Proteomes" id="UP000254794"/>
    </source>
</evidence>
<keyword evidence="3" id="KW-1185">Reference proteome</keyword>
<protein>
    <submittedName>
        <fullName evidence="2">Uncharacterized protein</fullName>
    </submittedName>
</protein>
<feature type="compositionally biased region" description="Basic and acidic residues" evidence="1">
    <location>
        <begin position="29"/>
        <end position="41"/>
    </location>
</feature>
<evidence type="ECO:0000256" key="1">
    <source>
        <dbReference type="SAM" id="MobiDB-lite"/>
    </source>
</evidence>
<sequence>MDKEKNPNKPLPENNKDKKDIEREDEEGEGGRKDGHDKTLEDTFPASDPPATY</sequence>
<organism evidence="2 3">
    <name type="scientific">Legionella busanensis</name>
    <dbReference type="NCBI Taxonomy" id="190655"/>
    <lineage>
        <taxon>Bacteria</taxon>
        <taxon>Pseudomonadati</taxon>
        <taxon>Pseudomonadota</taxon>
        <taxon>Gammaproteobacteria</taxon>
        <taxon>Legionellales</taxon>
        <taxon>Legionellaceae</taxon>
        <taxon>Legionella</taxon>
    </lineage>
</organism>
<dbReference type="RefSeq" id="WP_160116181.1">
    <property type="nucleotide sequence ID" value="NZ_CAAAHP010000002.1"/>
</dbReference>
<evidence type="ECO:0000313" key="2">
    <source>
        <dbReference type="EMBL" id="STX51612.1"/>
    </source>
</evidence>
<reference evidence="2 3" key="1">
    <citation type="submission" date="2018-06" db="EMBL/GenBank/DDBJ databases">
        <authorList>
            <consortium name="Pathogen Informatics"/>
            <person name="Doyle S."/>
        </authorList>
    </citation>
    <scope>NUCLEOTIDE SEQUENCE [LARGE SCALE GENOMIC DNA]</scope>
    <source>
        <strain evidence="2 3">NCTC13316</strain>
    </source>
</reference>
<accession>A0A378JTU8</accession>
<dbReference type="AlphaFoldDB" id="A0A378JTU8"/>